<comment type="similarity">
    <text evidence="2">Belongs to the FldB/FldC dehydratase alpha/beta subunit family.</text>
</comment>
<dbReference type="EMBL" id="FWXW01000009">
    <property type="protein sequence ID" value="SMC82625.1"/>
    <property type="molecule type" value="Genomic_DNA"/>
</dbReference>
<dbReference type="AlphaFoldDB" id="A0A1W2CBH4"/>
<dbReference type="STRING" id="1122930.SAMN02745168_2719"/>
<dbReference type="RefSeq" id="WP_143807001.1">
    <property type="nucleotide sequence ID" value="NZ_FWXW01000009.1"/>
</dbReference>
<dbReference type="Gene3D" id="3.40.50.11890">
    <property type="match status" value="1"/>
</dbReference>
<organism evidence="4 5">
    <name type="scientific">Papillibacter cinnamivorans DSM 12816</name>
    <dbReference type="NCBI Taxonomy" id="1122930"/>
    <lineage>
        <taxon>Bacteria</taxon>
        <taxon>Bacillati</taxon>
        <taxon>Bacillota</taxon>
        <taxon>Clostridia</taxon>
        <taxon>Eubacteriales</taxon>
        <taxon>Oscillospiraceae</taxon>
        <taxon>Papillibacter</taxon>
    </lineage>
</organism>
<evidence type="ECO:0000313" key="4">
    <source>
        <dbReference type="EMBL" id="SMC82625.1"/>
    </source>
</evidence>
<dbReference type="Gene3D" id="1.20.1270.370">
    <property type="match status" value="1"/>
</dbReference>
<accession>A0A1W2CBH4</accession>
<proteinExistence type="inferred from homology"/>
<dbReference type="InterPro" id="IPR010327">
    <property type="entry name" value="FldB/FldC_alpha/beta"/>
</dbReference>
<dbReference type="Proteomes" id="UP000192790">
    <property type="component" value="Unassembled WGS sequence"/>
</dbReference>
<evidence type="ECO:0000256" key="3">
    <source>
        <dbReference type="ARBA" id="ARBA00023014"/>
    </source>
</evidence>
<dbReference type="GO" id="GO:0016836">
    <property type="term" value="F:hydro-lyase activity"/>
    <property type="evidence" value="ECO:0007669"/>
    <property type="project" value="UniProtKB-ARBA"/>
</dbReference>
<protein>
    <submittedName>
        <fullName evidence="4">Benzoyl-CoA reductase/2-hydroxyglutaryl-CoA dehydratase subunit, BcrC/BadD/HgdB</fullName>
    </submittedName>
</protein>
<name>A0A1W2CBH4_9FIRM</name>
<keyword evidence="5" id="KW-1185">Reference proteome</keyword>
<gene>
    <name evidence="4" type="ORF">SAMN02745168_2719</name>
</gene>
<sequence>MGLNQEMETRLQTLIRSNQPENRMKWLKEWKAQGKKVIGLMDIYVPEEVISAAGILPWRITGSWDDSDPHAALYRPEMSCRYCSHVLESVLSGTLDQLDGFVCIPVDDDFKRLWDVLHYLKKPPMTYIMYLPHSYSELTLGMWNKSILELKQVLEDWTGKTISDDALSEQIAIYNRMRGLLRQVYELRKRPVPALTGAEALGLVTAARIMPREEFSNELEALLPYLRERRGTFRDSSCRVLVCSEYLDNPAYVQLVEDCGAAVVMDEFDTGSKYFWGQVEVGSQNPWEALGKRYMDRPGTSRMENWTEQIGQIRDWVKEYNVRGIVELRQLYSLPLAYRFLIMKKELAAANIPYVSLDREYHLAQTGMLSTRVEAFLEMIKGG</sequence>
<dbReference type="OrthoDB" id="9810278at2"/>
<reference evidence="4 5" key="1">
    <citation type="submission" date="2017-04" db="EMBL/GenBank/DDBJ databases">
        <authorList>
            <person name="Afonso C.L."/>
            <person name="Miller P.J."/>
            <person name="Scott M.A."/>
            <person name="Spackman E."/>
            <person name="Goraichik I."/>
            <person name="Dimitrov K.M."/>
            <person name="Suarez D.L."/>
            <person name="Swayne D.E."/>
        </authorList>
    </citation>
    <scope>NUCLEOTIDE SEQUENCE [LARGE SCALE GENOMIC DNA]</scope>
    <source>
        <strain evidence="4 5">DSM 12816</strain>
    </source>
</reference>
<dbReference type="PANTHER" id="PTHR30548">
    <property type="entry name" value="2-HYDROXYGLUTARYL-COA DEHYDRATASE, D-COMPONENT-RELATED"/>
    <property type="match status" value="1"/>
</dbReference>
<dbReference type="PANTHER" id="PTHR30548:SF1">
    <property type="entry name" value="DEHYDRATASE SUBUNIT MJ0007-RELATED"/>
    <property type="match status" value="1"/>
</dbReference>
<evidence type="ECO:0000256" key="2">
    <source>
        <dbReference type="ARBA" id="ARBA00005806"/>
    </source>
</evidence>
<dbReference type="Gene3D" id="3.40.50.11900">
    <property type="match status" value="1"/>
</dbReference>
<dbReference type="Pfam" id="PF06050">
    <property type="entry name" value="HGD-D"/>
    <property type="match status" value="1"/>
</dbReference>
<dbReference type="GO" id="GO:0051536">
    <property type="term" value="F:iron-sulfur cluster binding"/>
    <property type="evidence" value="ECO:0007669"/>
    <property type="project" value="UniProtKB-KW"/>
</dbReference>
<evidence type="ECO:0000256" key="1">
    <source>
        <dbReference type="ARBA" id="ARBA00001966"/>
    </source>
</evidence>
<keyword evidence="3" id="KW-0479">Metal-binding</keyword>
<comment type="cofactor">
    <cofactor evidence="1">
        <name>[4Fe-4S] cluster</name>
        <dbReference type="ChEBI" id="CHEBI:49883"/>
    </cofactor>
</comment>
<keyword evidence="3" id="KW-0411">Iron-sulfur</keyword>
<evidence type="ECO:0000313" key="5">
    <source>
        <dbReference type="Proteomes" id="UP000192790"/>
    </source>
</evidence>
<keyword evidence="3" id="KW-0408">Iron</keyword>